<comment type="caution">
    <text evidence="1">The sequence shown here is derived from an EMBL/GenBank/DDBJ whole genome shotgun (WGS) entry which is preliminary data.</text>
</comment>
<gene>
    <name evidence="1" type="ORF">BJF92_07025</name>
</gene>
<protein>
    <recommendedName>
        <fullName evidence="3">DUF1045 domain-containing protein</fullName>
    </recommendedName>
</protein>
<accession>A0A1Q9APA1</accession>
<evidence type="ECO:0000313" key="1">
    <source>
        <dbReference type="EMBL" id="OLP57269.1"/>
    </source>
</evidence>
<name>A0A1Q9APA1_9HYPH</name>
<dbReference type="Pfam" id="PF06299">
    <property type="entry name" value="DUF1045"/>
    <property type="match status" value="1"/>
</dbReference>
<dbReference type="PIRSF" id="PIRSF033328">
    <property type="entry name" value="Phest_Mll4975"/>
    <property type="match status" value="1"/>
</dbReference>
<dbReference type="STRING" id="1672749.BJF92_07025"/>
<dbReference type="Proteomes" id="UP000186143">
    <property type="component" value="Unassembled WGS sequence"/>
</dbReference>
<reference evidence="1 2" key="1">
    <citation type="submission" date="2016-09" db="EMBL/GenBank/DDBJ databases">
        <title>Rhizobium sp. nov., a novel species isolated from the rice rhizosphere.</title>
        <authorList>
            <person name="Zhao J."/>
            <person name="Zhang X."/>
        </authorList>
    </citation>
    <scope>NUCLEOTIDE SEQUENCE [LARGE SCALE GENOMIC DNA]</scope>
    <source>
        <strain evidence="1 2">MH17</strain>
    </source>
</reference>
<organism evidence="1 2">
    <name type="scientific">Xaviernesmea rhizosphaerae</name>
    <dbReference type="NCBI Taxonomy" id="1672749"/>
    <lineage>
        <taxon>Bacteria</taxon>
        <taxon>Pseudomonadati</taxon>
        <taxon>Pseudomonadota</taxon>
        <taxon>Alphaproteobacteria</taxon>
        <taxon>Hyphomicrobiales</taxon>
        <taxon>Rhizobiaceae</taxon>
        <taxon>Rhizobium/Agrobacterium group</taxon>
        <taxon>Xaviernesmea</taxon>
    </lineage>
</organism>
<dbReference type="RefSeq" id="WP_075633288.1">
    <property type="nucleotide sequence ID" value="NZ_MKIO01000019.1"/>
</dbReference>
<evidence type="ECO:0008006" key="3">
    <source>
        <dbReference type="Google" id="ProtNLM"/>
    </source>
</evidence>
<dbReference type="OrthoDB" id="4954742at2"/>
<proteinExistence type="predicted"/>
<dbReference type="EMBL" id="MKIO01000019">
    <property type="protein sequence ID" value="OLP57269.1"/>
    <property type="molecule type" value="Genomic_DNA"/>
</dbReference>
<evidence type="ECO:0000313" key="2">
    <source>
        <dbReference type="Proteomes" id="UP000186143"/>
    </source>
</evidence>
<dbReference type="AlphaFoldDB" id="A0A1Q9APA1"/>
<sequence length="267" mass="29313">MRYAIGFTPSVCDPLTYAAADWLGRNPYSDALCEQPHVAGFSTAEFAFLTAVPRRFGFHGVLRPLFRLAEGMTEADLLYALMRFTSELSPFSIGRLSVQLKDSCFMLAPAGASAEVNALAATILQRFEPFRAMLSDAEIERRDPDRLSAAQFANLLRWGDPFVLDDYRFHMMVTGPVPAPSQLRMATALQSFFEPFCLAPLEINSLALFVEAGAGAPMRVHSQHPLGKLPAHRVRPRTAAPIEDGHLPAPVGETRVALAMRALVPAR</sequence>
<dbReference type="InterPro" id="IPR009389">
    <property type="entry name" value="DUF1045"/>
</dbReference>